<dbReference type="GO" id="GO:0031122">
    <property type="term" value="P:cytoplasmic microtubule organization"/>
    <property type="evidence" value="ECO:0007669"/>
    <property type="project" value="TreeGrafter"/>
</dbReference>
<dbReference type="Gene3D" id="1.20.120.1900">
    <property type="entry name" value="Gamma-tubulin complex, C-terminal domain"/>
    <property type="match status" value="1"/>
</dbReference>
<keyword evidence="2 4" id="KW-0493">Microtubule</keyword>
<dbReference type="GO" id="GO:0051321">
    <property type="term" value="P:meiotic cell cycle"/>
    <property type="evidence" value="ECO:0007669"/>
    <property type="project" value="TreeGrafter"/>
</dbReference>
<proteinExistence type="inferred from homology"/>
<comment type="similarity">
    <text evidence="4">Belongs to the TUBGCP family.</text>
</comment>
<gene>
    <name evidence="6" type="ORF">BJ212DRAFT_1588562</name>
</gene>
<evidence type="ECO:0000256" key="3">
    <source>
        <dbReference type="ARBA" id="ARBA00023212"/>
    </source>
</evidence>
<dbReference type="EMBL" id="JABBWG010000023">
    <property type="protein sequence ID" value="KAG1813510.1"/>
    <property type="molecule type" value="Genomic_DNA"/>
</dbReference>
<dbReference type="GO" id="GO:0000930">
    <property type="term" value="C:gamma-tubulin complex"/>
    <property type="evidence" value="ECO:0007669"/>
    <property type="project" value="TreeGrafter"/>
</dbReference>
<evidence type="ECO:0000313" key="6">
    <source>
        <dbReference type="EMBL" id="KAG1813510.1"/>
    </source>
</evidence>
<organism evidence="6 7">
    <name type="scientific">Suillus subaureus</name>
    <dbReference type="NCBI Taxonomy" id="48587"/>
    <lineage>
        <taxon>Eukaryota</taxon>
        <taxon>Fungi</taxon>
        <taxon>Dikarya</taxon>
        <taxon>Basidiomycota</taxon>
        <taxon>Agaricomycotina</taxon>
        <taxon>Agaricomycetes</taxon>
        <taxon>Agaricomycetidae</taxon>
        <taxon>Boletales</taxon>
        <taxon>Suillineae</taxon>
        <taxon>Suillaceae</taxon>
        <taxon>Suillus</taxon>
    </lineage>
</organism>
<dbReference type="GeneID" id="64636448"/>
<feature type="domain" description="Gamma tubulin complex component protein N-terminal" evidence="5">
    <location>
        <begin position="241"/>
        <end position="449"/>
    </location>
</feature>
<dbReference type="GO" id="GO:0000278">
    <property type="term" value="P:mitotic cell cycle"/>
    <property type="evidence" value="ECO:0007669"/>
    <property type="project" value="TreeGrafter"/>
</dbReference>
<dbReference type="GO" id="GO:0051225">
    <property type="term" value="P:spindle assembly"/>
    <property type="evidence" value="ECO:0007669"/>
    <property type="project" value="TreeGrafter"/>
</dbReference>
<dbReference type="PANTHER" id="PTHR19302:SF13">
    <property type="entry name" value="GAMMA-TUBULIN COMPLEX COMPONENT 2"/>
    <property type="match status" value="1"/>
</dbReference>
<dbReference type="InterPro" id="IPR041470">
    <property type="entry name" value="GCP_N"/>
</dbReference>
<dbReference type="GO" id="GO:0005874">
    <property type="term" value="C:microtubule"/>
    <property type="evidence" value="ECO:0007669"/>
    <property type="project" value="UniProtKB-KW"/>
</dbReference>
<dbReference type="GO" id="GO:0007020">
    <property type="term" value="P:microtubule nucleation"/>
    <property type="evidence" value="ECO:0007669"/>
    <property type="project" value="InterPro"/>
</dbReference>
<dbReference type="GO" id="GO:0044732">
    <property type="term" value="C:mitotic spindle pole body"/>
    <property type="evidence" value="ECO:0007669"/>
    <property type="project" value="TreeGrafter"/>
</dbReference>
<accession>A0A9P7JBJ8</accession>
<dbReference type="InterPro" id="IPR042241">
    <property type="entry name" value="GCP_C_sf"/>
</dbReference>
<keyword evidence="1 4" id="KW-0963">Cytoplasm</keyword>
<evidence type="ECO:0000259" key="5">
    <source>
        <dbReference type="Pfam" id="PF17681"/>
    </source>
</evidence>
<comment type="caution">
    <text evidence="6">The sequence shown here is derived from an EMBL/GenBank/DDBJ whole genome shotgun (WGS) entry which is preliminary data.</text>
</comment>
<evidence type="ECO:0000256" key="4">
    <source>
        <dbReference type="RuleBase" id="RU363050"/>
    </source>
</evidence>
<dbReference type="Pfam" id="PF17681">
    <property type="entry name" value="GCP_N_terminal"/>
    <property type="match status" value="1"/>
</dbReference>
<keyword evidence="7" id="KW-1185">Reference proteome</keyword>
<name>A0A9P7JBJ8_9AGAM</name>
<evidence type="ECO:0000313" key="7">
    <source>
        <dbReference type="Proteomes" id="UP000807769"/>
    </source>
</evidence>
<evidence type="ECO:0000256" key="2">
    <source>
        <dbReference type="ARBA" id="ARBA00022701"/>
    </source>
</evidence>
<dbReference type="GO" id="GO:0000922">
    <property type="term" value="C:spindle pole"/>
    <property type="evidence" value="ECO:0007669"/>
    <property type="project" value="InterPro"/>
</dbReference>
<dbReference type="GO" id="GO:0051011">
    <property type="term" value="F:microtubule minus-end binding"/>
    <property type="evidence" value="ECO:0007669"/>
    <property type="project" value="TreeGrafter"/>
</dbReference>
<dbReference type="Proteomes" id="UP000807769">
    <property type="component" value="Unassembled WGS sequence"/>
</dbReference>
<keyword evidence="3 4" id="KW-0206">Cytoskeleton</keyword>
<dbReference type="PANTHER" id="PTHR19302">
    <property type="entry name" value="GAMMA TUBULIN COMPLEX PROTEIN"/>
    <property type="match status" value="1"/>
</dbReference>
<reference evidence="6" key="1">
    <citation type="journal article" date="2020" name="New Phytol.">
        <title>Comparative genomics reveals dynamic genome evolution in host specialist ectomycorrhizal fungi.</title>
        <authorList>
            <person name="Lofgren L.A."/>
            <person name="Nguyen N.H."/>
            <person name="Vilgalys R."/>
            <person name="Ruytinx J."/>
            <person name="Liao H.L."/>
            <person name="Branco S."/>
            <person name="Kuo A."/>
            <person name="LaButti K."/>
            <person name="Lipzen A."/>
            <person name="Andreopoulos W."/>
            <person name="Pangilinan J."/>
            <person name="Riley R."/>
            <person name="Hundley H."/>
            <person name="Na H."/>
            <person name="Barry K."/>
            <person name="Grigoriev I.V."/>
            <person name="Stajich J.E."/>
            <person name="Kennedy P.G."/>
        </authorList>
    </citation>
    <scope>NUCLEOTIDE SEQUENCE</scope>
    <source>
        <strain evidence="6">MN1</strain>
    </source>
</reference>
<dbReference type="AlphaFoldDB" id="A0A9P7JBJ8"/>
<dbReference type="InterPro" id="IPR007259">
    <property type="entry name" value="GCP"/>
</dbReference>
<protein>
    <recommendedName>
        <fullName evidence="4">Spindle pole body component</fullName>
    </recommendedName>
</protein>
<evidence type="ECO:0000256" key="1">
    <source>
        <dbReference type="ARBA" id="ARBA00022490"/>
    </source>
</evidence>
<comment type="subcellular location">
    <subcellularLocation>
        <location evidence="4">Cytoplasm</location>
        <location evidence="4">Cytoskeleton</location>
        <location evidence="4">Microtubule organizing center</location>
    </subcellularLocation>
</comment>
<dbReference type="OrthoDB" id="2662219at2759"/>
<dbReference type="GO" id="GO:0043015">
    <property type="term" value="F:gamma-tubulin binding"/>
    <property type="evidence" value="ECO:0007669"/>
    <property type="project" value="InterPro"/>
</dbReference>
<sequence>MPPLLEGWKYKFLLAGKYLTVIRECGIKVQAGQKMKSVHEDESFTNSSKTRMRTRIALPYAPYGKINSSYLGSALSSTLPMKKPAKGVSVEEDTYRVREDVRVLAHPKHVIDALTLDYNVKFPLLLVISRKMIWRYQFLSRFLLYLKHVEQSFATMWTEQKTSPWRRLVPNMLEFEQWGLRIALLRARMLAFVQQILAFTTIKVLEPNWRALETKLAKVDRLLRDHIDFLDTCLKECVLTSAKLLRRFVESRSHLNFGLVNHALCAAVRDILKDYQTLLSQLEHAFNTSPQFSLQKLWFYVHPTVHTLSLIYQLILELATTDDDNASSSSESDPEQTARDEALGLGGARLRAVLSDMKKSTSDAPINVKGGEVLTVIYERMQTMSGDPTAVKVYGTLLTAAGVPYVEMLRVWTTTGRLEDPYEELCVKESSKGILEVDHTDEYLGRRYTVIFLSE</sequence>
<dbReference type="RefSeq" id="XP_041191271.1">
    <property type="nucleotide sequence ID" value="XM_041342432.1"/>
</dbReference>